<gene>
    <name evidence="3" type="ORF">H4219_001871</name>
</gene>
<dbReference type="PANTHER" id="PTHR44167:SF24">
    <property type="entry name" value="SERINE_THREONINE-PROTEIN KINASE CHK2"/>
    <property type="match status" value="1"/>
</dbReference>
<sequence length="223" mass="26208">MLSLPNELEQQSSSSTSLPSVPTPEMELLGFKHSQKFYLDKNRVIIYDEEHNSVEATSLGDALLREDEVPLIKLYKKFDIPPEKMYLKVPCIARNNWRPFNCKNSMRREIRNLTEIKHPNIPKLYGYRELDGYILGLYIDKYDITLEDLLKSKVNFDRHKFFAKLCEIVKSIHKQGYVHADINRFNVMVKKENLDEPFLIDFDSAEKIGAEIKYLMKILTIIY</sequence>
<organism evidence="3 4">
    <name type="scientific">Mycoemilia scoparia</name>
    <dbReference type="NCBI Taxonomy" id="417184"/>
    <lineage>
        <taxon>Eukaryota</taxon>
        <taxon>Fungi</taxon>
        <taxon>Fungi incertae sedis</taxon>
        <taxon>Zoopagomycota</taxon>
        <taxon>Kickxellomycotina</taxon>
        <taxon>Kickxellomycetes</taxon>
        <taxon>Kickxellales</taxon>
        <taxon>Kickxellaceae</taxon>
        <taxon>Mycoemilia</taxon>
    </lineage>
</organism>
<dbReference type="GO" id="GO:0005524">
    <property type="term" value="F:ATP binding"/>
    <property type="evidence" value="ECO:0007669"/>
    <property type="project" value="InterPro"/>
</dbReference>
<dbReference type="Pfam" id="PF00069">
    <property type="entry name" value="Pkinase"/>
    <property type="match status" value="1"/>
</dbReference>
<dbReference type="InterPro" id="IPR011009">
    <property type="entry name" value="Kinase-like_dom_sf"/>
</dbReference>
<dbReference type="PROSITE" id="PS50011">
    <property type="entry name" value="PROTEIN_KINASE_DOM"/>
    <property type="match status" value="1"/>
</dbReference>
<dbReference type="SUPFAM" id="SSF56112">
    <property type="entry name" value="Protein kinase-like (PK-like)"/>
    <property type="match status" value="1"/>
</dbReference>
<dbReference type="GO" id="GO:0004674">
    <property type="term" value="F:protein serine/threonine kinase activity"/>
    <property type="evidence" value="ECO:0007669"/>
    <property type="project" value="TreeGrafter"/>
</dbReference>
<feature type="region of interest" description="Disordered" evidence="1">
    <location>
        <begin position="1"/>
        <end position="22"/>
    </location>
</feature>
<name>A0A9W8A4U5_9FUNG</name>
<keyword evidence="4" id="KW-1185">Reference proteome</keyword>
<protein>
    <recommendedName>
        <fullName evidence="2">Protein kinase domain-containing protein</fullName>
    </recommendedName>
</protein>
<dbReference type="EMBL" id="JANBPU010000024">
    <property type="protein sequence ID" value="KAJ1919622.1"/>
    <property type="molecule type" value="Genomic_DNA"/>
</dbReference>
<dbReference type="PANTHER" id="PTHR44167">
    <property type="entry name" value="OVARIAN-SPECIFIC SERINE/THREONINE-PROTEIN KINASE LOK-RELATED"/>
    <property type="match status" value="1"/>
</dbReference>
<evidence type="ECO:0000313" key="4">
    <source>
        <dbReference type="Proteomes" id="UP001150538"/>
    </source>
</evidence>
<evidence type="ECO:0000259" key="2">
    <source>
        <dbReference type="PROSITE" id="PS50011"/>
    </source>
</evidence>
<proteinExistence type="predicted"/>
<dbReference type="Proteomes" id="UP001150538">
    <property type="component" value="Unassembled WGS sequence"/>
</dbReference>
<dbReference type="Gene3D" id="1.10.510.10">
    <property type="entry name" value="Transferase(Phosphotransferase) domain 1"/>
    <property type="match status" value="1"/>
</dbReference>
<comment type="caution">
    <text evidence="3">The sequence shown here is derived from an EMBL/GenBank/DDBJ whole genome shotgun (WGS) entry which is preliminary data.</text>
</comment>
<dbReference type="OrthoDB" id="3247966at2759"/>
<dbReference type="AlphaFoldDB" id="A0A9W8A4U5"/>
<feature type="compositionally biased region" description="Low complexity" evidence="1">
    <location>
        <begin position="7"/>
        <end position="22"/>
    </location>
</feature>
<dbReference type="InterPro" id="IPR000719">
    <property type="entry name" value="Prot_kinase_dom"/>
</dbReference>
<reference evidence="3" key="1">
    <citation type="submission" date="2022-07" db="EMBL/GenBank/DDBJ databases">
        <title>Phylogenomic reconstructions and comparative analyses of Kickxellomycotina fungi.</title>
        <authorList>
            <person name="Reynolds N.K."/>
            <person name="Stajich J.E."/>
            <person name="Barry K."/>
            <person name="Grigoriev I.V."/>
            <person name="Crous P."/>
            <person name="Smith M.E."/>
        </authorList>
    </citation>
    <scope>NUCLEOTIDE SEQUENCE</scope>
    <source>
        <strain evidence="3">NBRC 100468</strain>
    </source>
</reference>
<dbReference type="GO" id="GO:0044773">
    <property type="term" value="P:mitotic DNA damage checkpoint signaling"/>
    <property type="evidence" value="ECO:0007669"/>
    <property type="project" value="TreeGrafter"/>
</dbReference>
<feature type="domain" description="Protein kinase" evidence="2">
    <location>
        <begin position="23"/>
        <end position="223"/>
    </location>
</feature>
<evidence type="ECO:0000313" key="3">
    <source>
        <dbReference type="EMBL" id="KAJ1919622.1"/>
    </source>
</evidence>
<evidence type="ECO:0000256" key="1">
    <source>
        <dbReference type="SAM" id="MobiDB-lite"/>
    </source>
</evidence>
<dbReference type="GO" id="GO:0005634">
    <property type="term" value="C:nucleus"/>
    <property type="evidence" value="ECO:0007669"/>
    <property type="project" value="TreeGrafter"/>
</dbReference>
<accession>A0A9W8A4U5</accession>